<dbReference type="RefSeq" id="WP_300962731.1">
    <property type="nucleotide sequence ID" value="NZ_JAUHJR010000012.1"/>
</dbReference>
<reference evidence="8" key="1">
    <citation type="submission" date="2023-06" db="EMBL/GenBank/DDBJ databases">
        <title>Draft genome sequence of Nocardioides sp. SOB72.</title>
        <authorList>
            <person name="Zhang G."/>
        </authorList>
    </citation>
    <scope>NUCLEOTIDE SEQUENCE</scope>
    <source>
        <strain evidence="8">SOB72</strain>
    </source>
</reference>
<keyword evidence="4 7" id="KW-1133">Transmembrane helix</keyword>
<gene>
    <name evidence="8" type="ORF">QWY29_18765</name>
</gene>
<evidence type="ECO:0000256" key="5">
    <source>
        <dbReference type="ARBA" id="ARBA00023136"/>
    </source>
</evidence>
<evidence type="ECO:0000256" key="3">
    <source>
        <dbReference type="ARBA" id="ARBA00022692"/>
    </source>
</evidence>
<sequence>MATLDLWRRARTASWAHPRWLLALKTATAAGLAWLLVQPLSGPLSDYPYYAPMGAAAAMSTTVIGSARTSAQAVVAITIGAVVATTMGLLDVPGWLALALTIAVATLLAGLKQLGAMGGWVLVAALFVLVIGGHDPEAYVAAYVGLTAFGAIVATVVNALVPQLPLEPVARAQARLRHRLADELDTLADGLLDDDVLDPSFWEQQRQRTEPHVTELRALLAEANDARRGNWRAGRWSETVDRRYAQARALERLAGCVDEVSALVSDQRSSVHADERSAEELRDTIARAMRAVATMLRSAAEDPVHDEGQEDAAAVPTADAERSVEELGLLVSHLASTDDKHLPAAAVWVNLQRAVEAWS</sequence>
<feature type="transmembrane region" description="Helical" evidence="7">
    <location>
        <begin position="20"/>
        <end position="37"/>
    </location>
</feature>
<evidence type="ECO:0000313" key="9">
    <source>
        <dbReference type="Proteomes" id="UP001168537"/>
    </source>
</evidence>
<evidence type="ECO:0008006" key="10">
    <source>
        <dbReference type="Google" id="ProtNLM"/>
    </source>
</evidence>
<evidence type="ECO:0000256" key="4">
    <source>
        <dbReference type="ARBA" id="ARBA00022989"/>
    </source>
</evidence>
<evidence type="ECO:0000313" key="8">
    <source>
        <dbReference type="EMBL" id="MDN4163418.1"/>
    </source>
</evidence>
<evidence type="ECO:0000256" key="7">
    <source>
        <dbReference type="SAM" id="Phobius"/>
    </source>
</evidence>
<dbReference type="Proteomes" id="UP001168537">
    <property type="component" value="Unassembled WGS sequence"/>
</dbReference>
<organism evidence="8 9">
    <name type="scientific">Nocardioides abyssi</name>
    <dbReference type="NCBI Taxonomy" id="3058370"/>
    <lineage>
        <taxon>Bacteria</taxon>
        <taxon>Bacillati</taxon>
        <taxon>Actinomycetota</taxon>
        <taxon>Actinomycetes</taxon>
        <taxon>Propionibacteriales</taxon>
        <taxon>Nocardioidaceae</taxon>
        <taxon>Nocardioides</taxon>
    </lineage>
</organism>
<feature type="transmembrane region" description="Helical" evidence="7">
    <location>
        <begin position="73"/>
        <end position="89"/>
    </location>
</feature>
<proteinExistence type="predicted"/>
<protein>
    <recommendedName>
        <fullName evidence="10">FUSC family protein</fullName>
    </recommendedName>
</protein>
<dbReference type="PANTHER" id="PTHR30509">
    <property type="entry name" value="P-HYDROXYBENZOIC ACID EFFLUX PUMP SUBUNIT-RELATED"/>
    <property type="match status" value="1"/>
</dbReference>
<evidence type="ECO:0000256" key="6">
    <source>
        <dbReference type="SAM" id="MobiDB-lite"/>
    </source>
</evidence>
<feature type="transmembrane region" description="Helical" evidence="7">
    <location>
        <begin position="140"/>
        <end position="161"/>
    </location>
</feature>
<dbReference type="PANTHER" id="PTHR30509:SF9">
    <property type="entry name" value="MULTIDRUG RESISTANCE PROTEIN MDTO"/>
    <property type="match status" value="1"/>
</dbReference>
<keyword evidence="9" id="KW-1185">Reference proteome</keyword>
<name>A0ABT8EZ46_9ACTN</name>
<feature type="transmembrane region" description="Helical" evidence="7">
    <location>
        <begin position="49"/>
        <end position="66"/>
    </location>
</feature>
<evidence type="ECO:0000256" key="2">
    <source>
        <dbReference type="ARBA" id="ARBA00022475"/>
    </source>
</evidence>
<comment type="caution">
    <text evidence="8">The sequence shown here is derived from an EMBL/GenBank/DDBJ whole genome shotgun (WGS) entry which is preliminary data.</text>
</comment>
<feature type="transmembrane region" description="Helical" evidence="7">
    <location>
        <begin position="118"/>
        <end position="134"/>
    </location>
</feature>
<evidence type="ECO:0000256" key="1">
    <source>
        <dbReference type="ARBA" id="ARBA00004651"/>
    </source>
</evidence>
<accession>A0ABT8EZ46</accession>
<keyword evidence="2" id="KW-1003">Cell membrane</keyword>
<comment type="subcellular location">
    <subcellularLocation>
        <location evidence="1">Cell membrane</location>
        <topology evidence="1">Multi-pass membrane protein</topology>
    </subcellularLocation>
</comment>
<feature type="region of interest" description="Disordered" evidence="6">
    <location>
        <begin position="299"/>
        <end position="318"/>
    </location>
</feature>
<dbReference type="EMBL" id="JAUHJR010000012">
    <property type="protein sequence ID" value="MDN4163418.1"/>
    <property type="molecule type" value="Genomic_DNA"/>
</dbReference>
<keyword evidence="5 7" id="KW-0472">Membrane</keyword>
<keyword evidence="3 7" id="KW-0812">Transmembrane</keyword>